<evidence type="ECO:0000313" key="1">
    <source>
        <dbReference type="EMBL" id="SBQ75372.1"/>
    </source>
</evidence>
<feature type="non-terminal residue" evidence="1">
    <location>
        <position position="1"/>
    </location>
</feature>
<organism evidence="1">
    <name type="scientific">Nothobranchius korthausae</name>
    <dbReference type="NCBI Taxonomy" id="1143690"/>
    <lineage>
        <taxon>Eukaryota</taxon>
        <taxon>Metazoa</taxon>
        <taxon>Chordata</taxon>
        <taxon>Craniata</taxon>
        <taxon>Vertebrata</taxon>
        <taxon>Euteleostomi</taxon>
        <taxon>Actinopterygii</taxon>
        <taxon>Neopterygii</taxon>
        <taxon>Teleostei</taxon>
        <taxon>Neoteleostei</taxon>
        <taxon>Acanthomorphata</taxon>
        <taxon>Ovalentaria</taxon>
        <taxon>Atherinomorphae</taxon>
        <taxon>Cyprinodontiformes</taxon>
        <taxon>Nothobranchiidae</taxon>
        <taxon>Nothobranchius</taxon>
    </lineage>
</organism>
<protein>
    <submittedName>
        <fullName evidence="1">Chromosome 1 open reading frame 114</fullName>
    </submittedName>
</protein>
<dbReference type="AlphaFoldDB" id="A0A1A8GWD3"/>
<accession>A0A1A8GWD3</accession>
<reference evidence="1" key="1">
    <citation type="submission" date="2016-05" db="EMBL/GenBank/DDBJ databases">
        <authorList>
            <person name="Lavstsen T."/>
            <person name="Jespersen J.S."/>
        </authorList>
    </citation>
    <scope>NUCLEOTIDE SEQUENCE</scope>
    <source>
        <tissue evidence="1">Brain</tissue>
    </source>
</reference>
<name>A0A1A8GWD3_9TELE</name>
<dbReference type="EMBL" id="HAEC01007234">
    <property type="protein sequence ID" value="SBQ75372.1"/>
    <property type="molecule type" value="Transcribed_RNA"/>
</dbReference>
<proteinExistence type="predicted"/>
<sequence length="49" mass="5732">EPVVKTLNNFTQFSKTLNAFSFCTLMYVIHNGKHKWQTFTHNKSTNVID</sequence>
<reference evidence="1" key="2">
    <citation type="submission" date="2016-06" db="EMBL/GenBank/DDBJ databases">
        <title>The genome of a short-lived fish provides insights into sex chromosome evolution and the genetic control of aging.</title>
        <authorList>
            <person name="Reichwald K."/>
            <person name="Felder M."/>
            <person name="Petzold A."/>
            <person name="Koch P."/>
            <person name="Groth M."/>
            <person name="Platzer M."/>
        </authorList>
    </citation>
    <scope>NUCLEOTIDE SEQUENCE</scope>
    <source>
        <tissue evidence="1">Brain</tissue>
    </source>
</reference>
<gene>
    <name evidence="1" type="primary">C8H1ORF114</name>
</gene>